<dbReference type="KEGG" id="beq:BEWA_043410"/>
<dbReference type="eggNOG" id="ENOG502QXTY">
    <property type="taxonomic scope" value="Eukaryota"/>
</dbReference>
<evidence type="ECO:0000313" key="2">
    <source>
        <dbReference type="Proteomes" id="UP000031512"/>
    </source>
</evidence>
<comment type="caution">
    <text evidence="1">The sequence shown here is derived from an EMBL/GenBank/DDBJ whole genome shotgun (WGS) entry which is preliminary data.</text>
</comment>
<dbReference type="OrthoDB" id="365257at2759"/>
<accession>L1LGD1</accession>
<protein>
    <submittedName>
        <fullName evidence="1">Uncharacterized protein</fullName>
    </submittedName>
</protein>
<sequence length="128" mass="15174">MPTSLETEDRSELAYPYLNVYYNLDPKDWNHIVDDQNKLIKLKKRLSLIRRKLSLDKNRIQNLMGTERNLMINSKASLLRRAIHRNIVKDENDSCDKLRVTNSSIEGTEPYVKTYEPYYYHLLASQLN</sequence>
<evidence type="ECO:0000313" key="1">
    <source>
        <dbReference type="EMBL" id="EKX74300.1"/>
    </source>
</evidence>
<dbReference type="Proteomes" id="UP000031512">
    <property type="component" value="Unassembled WGS sequence"/>
</dbReference>
<dbReference type="RefSeq" id="XP_004833752.1">
    <property type="nucleotide sequence ID" value="XM_004833695.1"/>
</dbReference>
<proteinExistence type="predicted"/>
<dbReference type="VEuPathDB" id="PiroplasmaDB:BEWA_043410"/>
<dbReference type="AlphaFoldDB" id="L1LGD1"/>
<gene>
    <name evidence="1" type="ORF">BEWA_043410</name>
</gene>
<reference evidence="1 2" key="1">
    <citation type="journal article" date="2012" name="BMC Genomics">
        <title>Comparative genomic analysis and phylogenetic position of Theileria equi.</title>
        <authorList>
            <person name="Kappmeyer L.S."/>
            <person name="Thiagarajan M."/>
            <person name="Herndon D.R."/>
            <person name="Ramsay J.D."/>
            <person name="Caler E."/>
            <person name="Djikeng A."/>
            <person name="Gillespie J.J."/>
            <person name="Lau A.O."/>
            <person name="Roalson E.H."/>
            <person name="Silva J.C."/>
            <person name="Silva M.G."/>
            <person name="Suarez C.E."/>
            <person name="Ueti M.W."/>
            <person name="Nene V.M."/>
            <person name="Mealey R.H."/>
            <person name="Knowles D.P."/>
            <person name="Brayton K.A."/>
        </authorList>
    </citation>
    <scope>NUCLEOTIDE SEQUENCE [LARGE SCALE GENOMIC DNA]</scope>
    <source>
        <strain evidence="1 2">WA</strain>
    </source>
</reference>
<dbReference type="EMBL" id="ACOU01000002">
    <property type="protein sequence ID" value="EKX74300.1"/>
    <property type="molecule type" value="Genomic_DNA"/>
</dbReference>
<name>L1LGD1_THEEQ</name>
<dbReference type="GeneID" id="15807748"/>
<organism evidence="1 2">
    <name type="scientific">Theileria equi strain WA</name>
    <dbReference type="NCBI Taxonomy" id="1537102"/>
    <lineage>
        <taxon>Eukaryota</taxon>
        <taxon>Sar</taxon>
        <taxon>Alveolata</taxon>
        <taxon>Apicomplexa</taxon>
        <taxon>Aconoidasida</taxon>
        <taxon>Piroplasmida</taxon>
        <taxon>Theileriidae</taxon>
        <taxon>Theileria</taxon>
    </lineage>
</organism>
<keyword evidence="2" id="KW-1185">Reference proteome</keyword>